<dbReference type="AlphaFoldDB" id="A0A3N4M3P8"/>
<proteinExistence type="predicted"/>
<protein>
    <submittedName>
        <fullName evidence="3">Phosphoglycerate mutase family protein</fullName>
    </submittedName>
</protein>
<accession>A0A3N4M3P8</accession>
<feature type="binding site" evidence="2">
    <location>
        <position position="73"/>
    </location>
    <ligand>
        <name>substrate</name>
    </ligand>
</feature>
<evidence type="ECO:0000256" key="2">
    <source>
        <dbReference type="PIRSR" id="PIRSR613078-2"/>
    </source>
</evidence>
<dbReference type="GO" id="GO:0046390">
    <property type="term" value="P:ribose phosphate biosynthetic process"/>
    <property type="evidence" value="ECO:0007669"/>
    <property type="project" value="TreeGrafter"/>
</dbReference>
<dbReference type="InterPro" id="IPR013078">
    <property type="entry name" value="His_Pase_superF_clade-1"/>
</dbReference>
<evidence type="ECO:0000313" key="4">
    <source>
        <dbReference type="Proteomes" id="UP000267821"/>
    </source>
</evidence>
<dbReference type="Pfam" id="PF00300">
    <property type="entry name" value="His_Phos_1"/>
    <property type="match status" value="1"/>
</dbReference>
<feature type="active site" description="Tele-phosphohistidine intermediate" evidence="1">
    <location>
        <position position="17"/>
    </location>
</feature>
<dbReference type="OrthoDB" id="4818801at2759"/>
<dbReference type="InParanoid" id="A0A3N4M3P8"/>
<dbReference type="CDD" id="cd07067">
    <property type="entry name" value="HP_PGM_like"/>
    <property type="match status" value="1"/>
</dbReference>
<dbReference type="InterPro" id="IPR029033">
    <property type="entry name" value="His_PPase_superfam"/>
</dbReference>
<reference evidence="3 4" key="1">
    <citation type="journal article" date="2018" name="Nat. Ecol. Evol.">
        <title>Pezizomycetes genomes reveal the molecular basis of ectomycorrhizal truffle lifestyle.</title>
        <authorList>
            <person name="Murat C."/>
            <person name="Payen T."/>
            <person name="Noel B."/>
            <person name="Kuo A."/>
            <person name="Morin E."/>
            <person name="Chen J."/>
            <person name="Kohler A."/>
            <person name="Krizsan K."/>
            <person name="Balestrini R."/>
            <person name="Da Silva C."/>
            <person name="Montanini B."/>
            <person name="Hainaut M."/>
            <person name="Levati E."/>
            <person name="Barry K.W."/>
            <person name="Belfiori B."/>
            <person name="Cichocki N."/>
            <person name="Clum A."/>
            <person name="Dockter R.B."/>
            <person name="Fauchery L."/>
            <person name="Guy J."/>
            <person name="Iotti M."/>
            <person name="Le Tacon F."/>
            <person name="Lindquist E.A."/>
            <person name="Lipzen A."/>
            <person name="Malagnac F."/>
            <person name="Mello A."/>
            <person name="Molinier V."/>
            <person name="Miyauchi S."/>
            <person name="Poulain J."/>
            <person name="Riccioni C."/>
            <person name="Rubini A."/>
            <person name="Sitrit Y."/>
            <person name="Splivallo R."/>
            <person name="Traeger S."/>
            <person name="Wang M."/>
            <person name="Zifcakova L."/>
            <person name="Wipf D."/>
            <person name="Zambonelli A."/>
            <person name="Paolocci F."/>
            <person name="Nowrousian M."/>
            <person name="Ottonello S."/>
            <person name="Baldrian P."/>
            <person name="Spatafora J.W."/>
            <person name="Henrissat B."/>
            <person name="Nagy L.G."/>
            <person name="Aury J.M."/>
            <person name="Wincker P."/>
            <person name="Grigoriev I.V."/>
            <person name="Bonfante P."/>
            <person name="Martin F.M."/>
        </authorList>
    </citation>
    <scope>NUCLEOTIDE SEQUENCE [LARGE SCALE GENOMIC DNA]</scope>
    <source>
        <strain evidence="3 4">ATCC MYA-4762</strain>
    </source>
</reference>
<evidence type="ECO:0000313" key="3">
    <source>
        <dbReference type="EMBL" id="RPB24935.1"/>
    </source>
</evidence>
<dbReference type="PANTHER" id="PTHR48100">
    <property type="entry name" value="BROAD-SPECIFICITY PHOSPHATASE YOR283W-RELATED"/>
    <property type="match status" value="1"/>
</dbReference>
<dbReference type="InterPro" id="IPR050275">
    <property type="entry name" value="PGM_Phosphatase"/>
</dbReference>
<feature type="binding site" evidence="2">
    <location>
        <begin position="29"/>
        <end position="30"/>
    </location>
    <ligand>
        <name>substrate</name>
    </ligand>
</feature>
<dbReference type="Gene3D" id="3.40.50.1240">
    <property type="entry name" value="Phosphoglycerate mutase-like"/>
    <property type="match status" value="1"/>
</dbReference>
<dbReference type="GO" id="GO:0050278">
    <property type="term" value="F:sedoheptulose-bisphosphatase activity"/>
    <property type="evidence" value="ECO:0007669"/>
    <property type="project" value="TreeGrafter"/>
</dbReference>
<name>A0A3N4M3P8_9PEZI</name>
<evidence type="ECO:0000256" key="1">
    <source>
        <dbReference type="PIRSR" id="PIRSR613078-1"/>
    </source>
</evidence>
<dbReference type="STRING" id="1051890.A0A3N4M3P8"/>
<dbReference type="FunCoup" id="A0A3N4M3P8">
    <property type="interactions" value="21"/>
</dbReference>
<dbReference type="EMBL" id="ML121539">
    <property type="protein sequence ID" value="RPB24935.1"/>
    <property type="molecule type" value="Genomic_DNA"/>
</dbReference>
<feature type="active site" description="Proton donor/acceptor" evidence="1">
    <location>
        <position position="104"/>
    </location>
</feature>
<dbReference type="Proteomes" id="UP000267821">
    <property type="component" value="Unassembled WGS sequence"/>
</dbReference>
<dbReference type="SUPFAM" id="SSF53254">
    <property type="entry name" value="Phosphoglycerate mutase-like"/>
    <property type="match status" value="1"/>
</dbReference>
<dbReference type="PANTHER" id="PTHR48100:SF15">
    <property type="entry name" value="SEDOHEPTULOSE 1,7-BISPHOSPHATASE"/>
    <property type="match status" value="1"/>
</dbReference>
<sequence length="256" mass="29026">MPSILEDTTPRVFLARHGETEWTLNGRYTGLTDLTLTSAGESQVLASSDAFVGPHRLIDPSKLARVLISPRRRAQQTAKLLLGEHTLKQLHGEGKVATREEIREWQYGRYEGWLTRDIRRDRKERGLDQEREWDVWRDGCEDGEGEGEIAKGEVPSEVTARIDQIIAEIRDFHRGGMKGEKSPVTDILLVSHGHFLRAFTKRWLGYQLDFPLTMLLEPGGIGVMSYAHHNVDEPAFLLGGLYRAPLKEELTSTEIN</sequence>
<organism evidence="3 4">
    <name type="scientific">Terfezia boudieri ATCC MYA-4762</name>
    <dbReference type="NCBI Taxonomy" id="1051890"/>
    <lineage>
        <taxon>Eukaryota</taxon>
        <taxon>Fungi</taxon>
        <taxon>Dikarya</taxon>
        <taxon>Ascomycota</taxon>
        <taxon>Pezizomycotina</taxon>
        <taxon>Pezizomycetes</taxon>
        <taxon>Pezizales</taxon>
        <taxon>Pezizaceae</taxon>
        <taxon>Terfezia</taxon>
    </lineage>
</organism>
<feature type="binding site" evidence="2">
    <location>
        <begin position="104"/>
        <end position="107"/>
    </location>
    <ligand>
        <name>substrate</name>
    </ligand>
</feature>
<dbReference type="SMART" id="SM00855">
    <property type="entry name" value="PGAM"/>
    <property type="match status" value="1"/>
</dbReference>
<keyword evidence="4" id="KW-1185">Reference proteome</keyword>
<gene>
    <name evidence="3" type="ORF">L211DRAFT_784160</name>
</gene>